<proteinExistence type="predicted"/>
<organism evidence="3">
    <name type="scientific">Hydatigena taeniaeformis</name>
    <name type="common">Feline tapeworm</name>
    <name type="synonym">Taenia taeniaeformis</name>
    <dbReference type="NCBI Taxonomy" id="6205"/>
    <lineage>
        <taxon>Eukaryota</taxon>
        <taxon>Metazoa</taxon>
        <taxon>Spiralia</taxon>
        <taxon>Lophotrochozoa</taxon>
        <taxon>Platyhelminthes</taxon>
        <taxon>Cestoda</taxon>
        <taxon>Eucestoda</taxon>
        <taxon>Cyclophyllidea</taxon>
        <taxon>Taeniidae</taxon>
        <taxon>Hydatigera</taxon>
    </lineage>
</organism>
<dbReference type="AlphaFoldDB" id="A0A0R3WTI9"/>
<dbReference type="PANTHER" id="PTHR12474">
    <property type="entry name" value="P53 REGULATED PA26 NUCLEAR PROTEIN SESTRIN"/>
    <property type="match status" value="1"/>
</dbReference>
<dbReference type="Pfam" id="PF04636">
    <property type="entry name" value="PA26"/>
    <property type="match status" value="1"/>
</dbReference>
<dbReference type="GO" id="GO:0070728">
    <property type="term" value="F:L-leucine binding"/>
    <property type="evidence" value="ECO:0007669"/>
    <property type="project" value="TreeGrafter"/>
</dbReference>
<reference evidence="1 2" key="2">
    <citation type="submission" date="2018-11" db="EMBL/GenBank/DDBJ databases">
        <authorList>
            <consortium name="Pathogen Informatics"/>
        </authorList>
    </citation>
    <scope>NUCLEOTIDE SEQUENCE [LARGE SCALE GENOMIC DNA]</scope>
</reference>
<dbReference type="EMBL" id="UYWX01003587">
    <property type="protein sequence ID" value="VDM24090.1"/>
    <property type="molecule type" value="Genomic_DNA"/>
</dbReference>
<keyword evidence="2" id="KW-1185">Reference proteome</keyword>
<sequence length="188" mass="21256">MEEGCPLVDHLASSLGSLLDEVFQSAFELTYNTLNEHSDVNTSSLRHTLWFFVQSVFGVCHEDLRYERVHKLLSVEQRCFLKICATRPFDLIAYHPTACRELFTALSPPEVVTGCLGIGEKAICGGALENCWVRVSLFRALLVADGLRAVDYPLICNVLDVIVDGYSWQGSWDIKGRWRVLHRRRVGI</sequence>
<dbReference type="GO" id="GO:0005634">
    <property type="term" value="C:nucleus"/>
    <property type="evidence" value="ECO:0007669"/>
    <property type="project" value="InterPro"/>
</dbReference>
<dbReference type="GO" id="GO:1904262">
    <property type="term" value="P:negative regulation of TORC1 signaling"/>
    <property type="evidence" value="ECO:0007669"/>
    <property type="project" value="TreeGrafter"/>
</dbReference>
<reference evidence="3" key="1">
    <citation type="submission" date="2017-02" db="UniProtKB">
        <authorList>
            <consortium name="WormBaseParasite"/>
        </authorList>
    </citation>
    <scope>IDENTIFICATION</scope>
</reference>
<dbReference type="OrthoDB" id="337464at2759"/>
<evidence type="ECO:0000313" key="2">
    <source>
        <dbReference type="Proteomes" id="UP000274429"/>
    </source>
</evidence>
<dbReference type="GO" id="GO:0016239">
    <property type="term" value="P:positive regulation of macroautophagy"/>
    <property type="evidence" value="ECO:0007669"/>
    <property type="project" value="TreeGrafter"/>
</dbReference>
<dbReference type="Proteomes" id="UP000274429">
    <property type="component" value="Unassembled WGS sequence"/>
</dbReference>
<dbReference type="PANTHER" id="PTHR12474:SF0">
    <property type="entry name" value="SESTRIN HOMOLOG"/>
    <property type="match status" value="1"/>
</dbReference>
<accession>A0A0R3WTI9</accession>
<protein>
    <submittedName>
        <fullName evidence="1 3">Uncharacterized protein</fullName>
    </submittedName>
</protein>
<evidence type="ECO:0000313" key="3">
    <source>
        <dbReference type="WBParaSite" id="TTAC_0000407901-mRNA-1"/>
    </source>
</evidence>
<dbReference type="GO" id="GO:1901031">
    <property type="term" value="P:regulation of response to reactive oxygen species"/>
    <property type="evidence" value="ECO:0007669"/>
    <property type="project" value="InterPro"/>
</dbReference>
<dbReference type="STRING" id="6205.A0A0R3WTI9"/>
<dbReference type="GO" id="GO:1990253">
    <property type="term" value="P:cellular response to leucine starvation"/>
    <property type="evidence" value="ECO:0007669"/>
    <property type="project" value="TreeGrafter"/>
</dbReference>
<gene>
    <name evidence="1" type="ORF">TTAC_LOCUS4063</name>
</gene>
<evidence type="ECO:0000313" key="1">
    <source>
        <dbReference type="EMBL" id="VDM24090.1"/>
    </source>
</evidence>
<name>A0A0R3WTI9_HYDTA</name>
<dbReference type="GO" id="GO:0016684">
    <property type="term" value="F:oxidoreductase activity, acting on peroxide as acceptor"/>
    <property type="evidence" value="ECO:0007669"/>
    <property type="project" value="TreeGrafter"/>
</dbReference>
<dbReference type="GO" id="GO:0071233">
    <property type="term" value="P:cellular response to L-leucine"/>
    <property type="evidence" value="ECO:0007669"/>
    <property type="project" value="TreeGrafter"/>
</dbReference>
<dbReference type="InterPro" id="IPR006730">
    <property type="entry name" value="Sestrin"/>
</dbReference>
<dbReference type="WBParaSite" id="TTAC_0000407901-mRNA-1">
    <property type="protein sequence ID" value="TTAC_0000407901-mRNA-1"/>
    <property type="gene ID" value="TTAC_0000407901"/>
</dbReference>